<evidence type="ECO:0000256" key="1">
    <source>
        <dbReference type="SAM" id="MobiDB-lite"/>
    </source>
</evidence>
<evidence type="ECO:0000256" key="2">
    <source>
        <dbReference type="SAM" id="SignalP"/>
    </source>
</evidence>
<feature type="region of interest" description="Disordered" evidence="1">
    <location>
        <begin position="756"/>
        <end position="787"/>
    </location>
</feature>
<feature type="chain" id="PRO_5035229172" description="Thioredoxin domain-containing protein" evidence="2">
    <location>
        <begin position="27"/>
        <end position="787"/>
    </location>
</feature>
<keyword evidence="5" id="KW-1185">Reference proteome</keyword>
<reference evidence="4" key="1">
    <citation type="journal article" date="2021" name="Proc. Natl. Acad. Sci. U.S.A.">
        <title>Three genomes in the algal genus Volvox reveal the fate of a haploid sex-determining region after a transition to homothallism.</title>
        <authorList>
            <person name="Yamamoto K."/>
            <person name="Hamaji T."/>
            <person name="Kawai-Toyooka H."/>
            <person name="Matsuzaki R."/>
            <person name="Takahashi F."/>
            <person name="Nishimura Y."/>
            <person name="Kawachi M."/>
            <person name="Noguchi H."/>
            <person name="Minakuchi Y."/>
            <person name="Umen J.G."/>
            <person name="Toyoda A."/>
            <person name="Nozaki H."/>
        </authorList>
    </citation>
    <scope>NUCLEOTIDE SEQUENCE</scope>
    <source>
        <strain evidence="4">NIES-3786</strain>
    </source>
</reference>
<dbReference type="PROSITE" id="PS51352">
    <property type="entry name" value="THIOREDOXIN_2"/>
    <property type="match status" value="1"/>
</dbReference>
<accession>A0A8J4D221</accession>
<dbReference type="Gene3D" id="3.40.30.10">
    <property type="entry name" value="Glutaredoxin"/>
    <property type="match status" value="3"/>
</dbReference>
<comment type="caution">
    <text evidence="4">The sequence shown here is derived from an EMBL/GenBank/DDBJ whole genome shotgun (WGS) entry which is preliminary data.</text>
</comment>
<feature type="compositionally biased region" description="Low complexity" evidence="1">
    <location>
        <begin position="707"/>
        <end position="718"/>
    </location>
</feature>
<dbReference type="PANTHER" id="PTHR45815">
    <property type="entry name" value="PROTEIN DISULFIDE-ISOMERASE A6"/>
    <property type="match status" value="1"/>
</dbReference>
<proteinExistence type="predicted"/>
<dbReference type="Pfam" id="PF00085">
    <property type="entry name" value="Thioredoxin"/>
    <property type="match status" value="1"/>
</dbReference>
<sequence>MLNTSAARRRGIGLALIFLLADYVSAKYFTYNDVMELNTANFDKLVVNSDGVALVQFYAPGSPQCKSLASKVNSVAVNLKGIALVGAVDCTDKESAGKLCQRHDVRSFPAIKLFGPDRTKNPYTGEMLKQPSDYTGDRTSKDLAESVTRMLTDVYVSRIRNLADLKELRNSGEKAGKPQVLLFTDKETVTSLYKGLSMQLRRGLGFGLVHSTAEEVVREFEVESYPTVLVLKVGGGFETYTGESKAPALREYLLGFMSADVAGADDAAAATDASRSDKASAWSFVRQVEGLSELAALEAREDMALLALHGAEGEDGCKAARQAFLTAAGEMQAVVDTLLVSVPASDLTHGSEGAKALTRIGVEVSELAADPCELQVILLPFGKDKADLDMQLKYTGPPEGKELQRWVTGEVPNLVSELNDMTASEFLTTDPSEGKFPVTPKVLLFTNKDEAPGVFRALALALRGRGNMAFAWVQASSREARGVMESFKPPKVPSLLVAMPTIVPDENNPSEHRLRFGMQPYFGSLKYTPMKSFLEQFASQIEMSSGVVQDPDIIQKTLPQVTNQAEFQEHCTEPAGMCMLALLDGKAAGFEDEHKSLLAAAMQQSRSGGGALHFVWVDAPKHKSVMQAFGVMASDLPVLLALSAKRMRFAALQHSPGAEGSKSPRLRPEQVSRFISDVLSAKIKTEPLQALPEIREGDEAGSDADDPTSGSAGASADDGAVEEFDLSEILSEEVEGAAVGGTKAERLQEIEEQLKAEEEARKAAEKKKKTKKKKGKKSKSKAASEEL</sequence>
<evidence type="ECO:0000259" key="3">
    <source>
        <dbReference type="PROSITE" id="PS51352"/>
    </source>
</evidence>
<dbReference type="GO" id="GO:0015035">
    <property type="term" value="F:protein-disulfide reductase activity"/>
    <property type="evidence" value="ECO:0007669"/>
    <property type="project" value="TreeGrafter"/>
</dbReference>
<dbReference type="OrthoDB" id="511561at2759"/>
<feature type="domain" description="Thioredoxin" evidence="3">
    <location>
        <begin position="20"/>
        <end position="152"/>
    </location>
</feature>
<dbReference type="PANTHER" id="PTHR45815:SF3">
    <property type="entry name" value="PROTEIN DISULFIDE-ISOMERASE A6"/>
    <property type="match status" value="1"/>
</dbReference>
<keyword evidence="2" id="KW-0732">Signal</keyword>
<feature type="region of interest" description="Disordered" evidence="1">
    <location>
        <begin position="687"/>
        <end position="727"/>
    </location>
</feature>
<dbReference type="GO" id="GO:0005788">
    <property type="term" value="C:endoplasmic reticulum lumen"/>
    <property type="evidence" value="ECO:0007669"/>
    <property type="project" value="TreeGrafter"/>
</dbReference>
<organism evidence="4 5">
    <name type="scientific">Volvox reticuliferus</name>
    <dbReference type="NCBI Taxonomy" id="1737510"/>
    <lineage>
        <taxon>Eukaryota</taxon>
        <taxon>Viridiplantae</taxon>
        <taxon>Chlorophyta</taxon>
        <taxon>core chlorophytes</taxon>
        <taxon>Chlorophyceae</taxon>
        <taxon>CS clade</taxon>
        <taxon>Chlamydomonadales</taxon>
        <taxon>Volvocaceae</taxon>
        <taxon>Volvox</taxon>
    </lineage>
</organism>
<dbReference type="InterPro" id="IPR036249">
    <property type="entry name" value="Thioredoxin-like_sf"/>
</dbReference>
<feature type="signal peptide" evidence="2">
    <location>
        <begin position="1"/>
        <end position="26"/>
    </location>
</feature>
<name>A0A8J4D221_9CHLO</name>
<feature type="compositionally biased region" description="Basic residues" evidence="1">
    <location>
        <begin position="764"/>
        <end position="780"/>
    </location>
</feature>
<dbReference type="Proteomes" id="UP000747110">
    <property type="component" value="Unassembled WGS sequence"/>
</dbReference>
<evidence type="ECO:0000313" key="4">
    <source>
        <dbReference type="EMBL" id="GIL93519.1"/>
    </source>
</evidence>
<protein>
    <recommendedName>
        <fullName evidence="3">Thioredoxin domain-containing protein</fullName>
    </recommendedName>
</protein>
<dbReference type="GO" id="GO:0034976">
    <property type="term" value="P:response to endoplasmic reticulum stress"/>
    <property type="evidence" value="ECO:0007669"/>
    <property type="project" value="TreeGrafter"/>
</dbReference>
<gene>
    <name evidence="4" type="ORF">Vretifemale_20911</name>
</gene>
<dbReference type="InterPro" id="IPR013766">
    <property type="entry name" value="Thioredoxin_domain"/>
</dbReference>
<dbReference type="EMBL" id="BNCP01000109">
    <property type="protein sequence ID" value="GIL93519.1"/>
    <property type="molecule type" value="Genomic_DNA"/>
</dbReference>
<dbReference type="AlphaFoldDB" id="A0A8J4D221"/>
<evidence type="ECO:0000313" key="5">
    <source>
        <dbReference type="Proteomes" id="UP000747110"/>
    </source>
</evidence>
<dbReference type="SUPFAM" id="SSF52833">
    <property type="entry name" value="Thioredoxin-like"/>
    <property type="match status" value="2"/>
</dbReference>